<feature type="transmembrane region" description="Helical" evidence="9">
    <location>
        <begin position="264"/>
        <end position="281"/>
    </location>
</feature>
<evidence type="ECO:0000256" key="8">
    <source>
        <dbReference type="ARBA" id="ARBA00023329"/>
    </source>
</evidence>
<feature type="transmembrane region" description="Helical" evidence="9">
    <location>
        <begin position="167"/>
        <end position="188"/>
    </location>
</feature>
<evidence type="ECO:0000256" key="1">
    <source>
        <dbReference type="ARBA" id="ARBA00004439"/>
    </source>
</evidence>
<dbReference type="GO" id="GO:0030659">
    <property type="term" value="C:cytoplasmic vesicle membrane"/>
    <property type="evidence" value="ECO:0007669"/>
    <property type="project" value="UniProtKB-SubCell"/>
</dbReference>
<keyword evidence="4 9" id="KW-0812">Transmembrane</keyword>
<proteinExistence type="evidence at transcript level"/>
<dbReference type="AlphaFoldDB" id="A0A1B1JCG0"/>
<keyword evidence="3" id="KW-0813">Transport</keyword>
<dbReference type="GO" id="GO:0015179">
    <property type="term" value="F:L-amino acid transmembrane transporter activity"/>
    <property type="evidence" value="ECO:0007669"/>
    <property type="project" value="TreeGrafter"/>
</dbReference>
<evidence type="ECO:0000256" key="9">
    <source>
        <dbReference type="SAM" id="Phobius"/>
    </source>
</evidence>
<evidence type="ECO:0000259" key="10">
    <source>
        <dbReference type="Pfam" id="PF01490"/>
    </source>
</evidence>
<reference evidence="11" key="1">
    <citation type="journal article" date="2008" name="Biol. Bull.">
        <title>cDNA sequences for transcription factors and signaling proteins of the hemichordate Saccoglossus kowalevskii: efficacy of the expressed sequence tag (EST) approach for evolutionary and developmental studies of a new organism.</title>
        <authorList>
            <person name="Freeman R.M. Jr."/>
            <person name="Wu M."/>
            <person name="Cordonnier-Pratt M.M."/>
            <person name="Pratt L.H."/>
            <person name="Gruber C.E."/>
            <person name="Smith M."/>
            <person name="Lander E.S."/>
            <person name="Stange-Thomann N."/>
            <person name="Lowe C.J."/>
            <person name="Gerhart J."/>
            <person name="Kirschner M."/>
        </authorList>
    </citation>
    <scope>NUCLEOTIDE SEQUENCE</scope>
</reference>
<feature type="transmembrane region" description="Helical" evidence="9">
    <location>
        <begin position="200"/>
        <end position="216"/>
    </location>
</feature>
<comment type="subcellular location">
    <subcellularLocation>
        <location evidence="1">Cytoplasmic vesicle membrane</location>
        <topology evidence="1">Multi-pass membrane protein</topology>
    </subcellularLocation>
</comment>
<dbReference type="Pfam" id="PF01490">
    <property type="entry name" value="Aa_trans"/>
    <property type="match status" value="1"/>
</dbReference>
<organism evidence="11">
    <name type="scientific">Saccoglossus kowalevskii</name>
    <name type="common">Acorn worm</name>
    <dbReference type="NCBI Taxonomy" id="10224"/>
    <lineage>
        <taxon>Eukaryota</taxon>
        <taxon>Metazoa</taxon>
        <taxon>Hemichordata</taxon>
        <taxon>Enteropneusta</taxon>
        <taxon>Harrimaniidae</taxon>
        <taxon>Saccoglossus</taxon>
    </lineage>
</organism>
<sequence length="479" mass="53568">MDKVRYYSYFFKTMFFGWNGCNGCNGDADLYENREDIELCPKESNGDVFSKESKGSLPGSLDKLNEYEKVGSSSAWQAGWNVGNCMQGLGILSLPYTVKQSGIASILTIAGVLLLGNYTSKILVDCLYEEEDIGGVGGGTRKVRVRNSYPDIAVACWNKLGSHLVNVITIVDVTAVATLYLELSGALLVDTFPVAGLSKISWICLSAFVVLPSVFFKNLTRISYLSLIAVLAIGGMLFSVVWYSFGESIKWKLNTVPPFDTENFAISFSVILFNFGTQFIMPGVEESMRERQKFGRMVNFTYLAVALVNMGYAFFAYLTFTDNTQEFITYNLPLGFIQTTVSILFIVKSLLSYPLMFFLIVTSIESMNFSFLPPCYPNNTDEKLHIWSMIFRFVLLLFTLLLAVSIPHFTLLMGVTGSLTSPWLDFIFPCIFHMQLKKGRLRFYHIFADIAIILIGLVGGGIGLVYSCKVLVRIYTQDQ</sequence>
<dbReference type="PANTHER" id="PTHR22950:SF689">
    <property type="entry name" value="VESICULAR INHIBITORY AMINO ACID TRANSPORTER"/>
    <property type="match status" value="1"/>
</dbReference>
<accession>A0A1B1JCG0</accession>
<dbReference type="OrthoDB" id="6021076at2759"/>
<dbReference type="PANTHER" id="PTHR22950">
    <property type="entry name" value="AMINO ACID TRANSPORTER"/>
    <property type="match status" value="1"/>
</dbReference>
<protein>
    <submittedName>
        <fullName evidence="11">Vesicular inhibitory amino acid transporter-like protein</fullName>
    </submittedName>
</protein>
<evidence type="ECO:0000256" key="4">
    <source>
        <dbReference type="ARBA" id="ARBA00022692"/>
    </source>
</evidence>
<feature type="transmembrane region" description="Helical" evidence="9">
    <location>
        <begin position="340"/>
        <end position="364"/>
    </location>
</feature>
<dbReference type="InterPro" id="IPR013057">
    <property type="entry name" value="AA_transpt_TM"/>
</dbReference>
<evidence type="ECO:0000313" key="11">
    <source>
        <dbReference type="EMBL" id="ANS11594.1"/>
    </source>
</evidence>
<evidence type="ECO:0000256" key="6">
    <source>
        <dbReference type="ARBA" id="ARBA00022989"/>
    </source>
</evidence>
<evidence type="ECO:0000256" key="7">
    <source>
        <dbReference type="ARBA" id="ARBA00023136"/>
    </source>
</evidence>
<dbReference type="EMBL" id="KU359115">
    <property type="protein sequence ID" value="ANS11594.1"/>
    <property type="molecule type" value="mRNA"/>
</dbReference>
<keyword evidence="8" id="KW-0968">Cytoplasmic vesicle</keyword>
<name>A0A1B1JCG0_SACKO</name>
<keyword evidence="7 9" id="KW-0472">Membrane</keyword>
<evidence type="ECO:0000256" key="2">
    <source>
        <dbReference type="ARBA" id="ARBA00008066"/>
    </source>
</evidence>
<feature type="transmembrane region" description="Helical" evidence="9">
    <location>
        <begin position="223"/>
        <end position="244"/>
    </location>
</feature>
<reference evidence="11" key="2">
    <citation type="submission" date="2015-12" db="EMBL/GenBank/DDBJ databases">
        <authorList>
            <person name="Shamseldin A."/>
            <person name="Moawad H."/>
            <person name="Abd El-Rahim W.M."/>
            <person name="Sadowsky M.J."/>
        </authorList>
    </citation>
    <scope>NUCLEOTIDE SEQUENCE</scope>
</reference>
<dbReference type="GO" id="GO:0005774">
    <property type="term" value="C:vacuolar membrane"/>
    <property type="evidence" value="ECO:0007669"/>
    <property type="project" value="TreeGrafter"/>
</dbReference>
<evidence type="ECO:0000256" key="5">
    <source>
        <dbReference type="ARBA" id="ARBA00022775"/>
    </source>
</evidence>
<feature type="transmembrane region" description="Helical" evidence="9">
    <location>
        <begin position="302"/>
        <end position="320"/>
    </location>
</feature>
<keyword evidence="6 9" id="KW-1133">Transmembrane helix</keyword>
<feature type="domain" description="Amino acid transporter transmembrane" evidence="10">
    <location>
        <begin position="72"/>
        <end position="463"/>
    </location>
</feature>
<comment type="similarity">
    <text evidence="2">Belongs to the amino acid/polyamine transporter 2 family.</text>
</comment>
<evidence type="ECO:0000256" key="3">
    <source>
        <dbReference type="ARBA" id="ARBA00022448"/>
    </source>
</evidence>
<feature type="transmembrane region" description="Helical" evidence="9">
    <location>
        <begin position="384"/>
        <end position="406"/>
    </location>
</feature>
<keyword evidence="5" id="KW-0532">Neurotransmitter transport</keyword>
<dbReference type="GO" id="GO:0006836">
    <property type="term" value="P:neurotransmitter transport"/>
    <property type="evidence" value="ECO:0007669"/>
    <property type="project" value="UniProtKB-KW"/>
</dbReference>
<feature type="transmembrane region" description="Helical" evidence="9">
    <location>
        <begin position="444"/>
        <end position="466"/>
    </location>
</feature>